<dbReference type="InterPro" id="IPR024585">
    <property type="entry name" value="mTOR_dom"/>
</dbReference>
<dbReference type="GO" id="GO:0004674">
    <property type="term" value="F:protein serine/threonine kinase activity"/>
    <property type="evidence" value="ECO:0007669"/>
    <property type="project" value="UniProtKB-KW"/>
</dbReference>
<keyword evidence="1 4" id="KW-0418">Kinase</keyword>
<feature type="region of interest" description="Disordered" evidence="2">
    <location>
        <begin position="836"/>
        <end position="865"/>
    </location>
</feature>
<dbReference type="EMBL" id="JANBOI010000228">
    <property type="protein sequence ID" value="KAJ1732407.1"/>
    <property type="molecule type" value="Genomic_DNA"/>
</dbReference>
<dbReference type="GO" id="GO:0005634">
    <property type="term" value="C:nucleus"/>
    <property type="evidence" value="ECO:0007669"/>
    <property type="project" value="TreeGrafter"/>
</dbReference>
<dbReference type="GO" id="GO:0031932">
    <property type="term" value="C:TORC2 complex"/>
    <property type="evidence" value="ECO:0007669"/>
    <property type="project" value="TreeGrafter"/>
</dbReference>
<dbReference type="EC" id="2.7.11.1" evidence="1"/>
<feature type="region of interest" description="Disordered" evidence="2">
    <location>
        <begin position="1816"/>
        <end position="1866"/>
    </location>
</feature>
<dbReference type="InterPro" id="IPR016024">
    <property type="entry name" value="ARM-type_fold"/>
</dbReference>
<keyword evidence="5" id="KW-1185">Reference proteome</keyword>
<dbReference type="GO" id="GO:0031929">
    <property type="term" value="P:TOR signaling"/>
    <property type="evidence" value="ECO:0007669"/>
    <property type="project" value="TreeGrafter"/>
</dbReference>
<dbReference type="InterPro" id="IPR050517">
    <property type="entry name" value="DDR_Repair_Kinase"/>
</dbReference>
<feature type="compositionally biased region" description="Low complexity" evidence="2">
    <location>
        <begin position="1845"/>
        <end position="1861"/>
    </location>
</feature>
<dbReference type="GO" id="GO:0016242">
    <property type="term" value="P:negative regulation of macroautophagy"/>
    <property type="evidence" value="ECO:0007669"/>
    <property type="project" value="TreeGrafter"/>
</dbReference>
<dbReference type="Gene3D" id="1.25.10.10">
    <property type="entry name" value="Leucine-rich Repeat Variant"/>
    <property type="match status" value="5"/>
</dbReference>
<accession>A0A9W8D008</accession>
<feature type="domain" description="FAT" evidence="3">
    <location>
        <begin position="1335"/>
        <end position="1869"/>
    </location>
</feature>
<feature type="region of interest" description="Disordered" evidence="2">
    <location>
        <begin position="1187"/>
        <end position="1213"/>
    </location>
</feature>
<dbReference type="SUPFAM" id="SSF48371">
    <property type="entry name" value="ARM repeat"/>
    <property type="match status" value="1"/>
</dbReference>
<feature type="non-terminal residue" evidence="4">
    <location>
        <position position="1948"/>
    </location>
</feature>
<dbReference type="InterPro" id="IPR011989">
    <property type="entry name" value="ARM-like"/>
</dbReference>
<evidence type="ECO:0000256" key="1">
    <source>
        <dbReference type="RuleBase" id="RU364109"/>
    </source>
</evidence>
<proteinExistence type="inferred from homology"/>
<gene>
    <name evidence="4" type="primary">TOR1_1</name>
    <name evidence="4" type="ORF">LPJ61_002062</name>
</gene>
<comment type="catalytic activity">
    <reaction evidence="1">
        <text>L-threonyl-[protein] + ATP = O-phospho-L-threonyl-[protein] + ADP + H(+)</text>
        <dbReference type="Rhea" id="RHEA:46608"/>
        <dbReference type="Rhea" id="RHEA-COMP:11060"/>
        <dbReference type="Rhea" id="RHEA-COMP:11605"/>
        <dbReference type="ChEBI" id="CHEBI:15378"/>
        <dbReference type="ChEBI" id="CHEBI:30013"/>
        <dbReference type="ChEBI" id="CHEBI:30616"/>
        <dbReference type="ChEBI" id="CHEBI:61977"/>
        <dbReference type="ChEBI" id="CHEBI:456216"/>
        <dbReference type="EC" id="2.7.11.1"/>
    </reaction>
</comment>
<keyword evidence="1" id="KW-0547">Nucleotide-binding</keyword>
<dbReference type="PROSITE" id="PS51189">
    <property type="entry name" value="FAT"/>
    <property type="match status" value="1"/>
</dbReference>
<dbReference type="GO" id="GO:0005737">
    <property type="term" value="C:cytoplasm"/>
    <property type="evidence" value="ECO:0007669"/>
    <property type="project" value="TreeGrafter"/>
</dbReference>
<dbReference type="GO" id="GO:0005524">
    <property type="term" value="F:ATP binding"/>
    <property type="evidence" value="ECO:0007669"/>
    <property type="project" value="UniProtKB-KW"/>
</dbReference>
<feature type="compositionally biased region" description="Basic residues" evidence="2">
    <location>
        <begin position="854"/>
        <end position="865"/>
    </location>
</feature>
<evidence type="ECO:0000259" key="3">
    <source>
        <dbReference type="PROSITE" id="PS51189"/>
    </source>
</evidence>
<evidence type="ECO:0000313" key="5">
    <source>
        <dbReference type="Proteomes" id="UP001143981"/>
    </source>
</evidence>
<keyword evidence="1" id="KW-0723">Serine/threonine-protein kinase</keyword>
<protein>
    <recommendedName>
        <fullName evidence="1">Serine/threonine-protein kinase TOR</fullName>
        <ecNumber evidence="1">2.7.11.1</ecNumber>
    </recommendedName>
</protein>
<reference evidence="4" key="1">
    <citation type="submission" date="2022-07" db="EMBL/GenBank/DDBJ databases">
        <title>Phylogenomic reconstructions and comparative analyses of Kickxellomycotina fungi.</title>
        <authorList>
            <person name="Reynolds N.K."/>
            <person name="Stajich J.E."/>
            <person name="Barry K."/>
            <person name="Grigoriev I.V."/>
            <person name="Crous P."/>
            <person name="Smith M.E."/>
        </authorList>
    </citation>
    <scope>NUCLEOTIDE SEQUENCE</scope>
    <source>
        <strain evidence="4">BCRC 34381</strain>
    </source>
</reference>
<dbReference type="PANTHER" id="PTHR11139:SF9">
    <property type="entry name" value="SERINE_THREONINE-PROTEIN KINASE MTOR"/>
    <property type="match status" value="1"/>
</dbReference>
<dbReference type="Proteomes" id="UP001143981">
    <property type="component" value="Unassembled WGS sequence"/>
</dbReference>
<dbReference type="PANTHER" id="PTHR11139">
    <property type="entry name" value="ATAXIA TELANGIECTASIA MUTATED ATM -RELATED"/>
    <property type="match status" value="1"/>
</dbReference>
<organism evidence="4 5">
    <name type="scientific">Coemansia biformis</name>
    <dbReference type="NCBI Taxonomy" id="1286918"/>
    <lineage>
        <taxon>Eukaryota</taxon>
        <taxon>Fungi</taxon>
        <taxon>Fungi incertae sedis</taxon>
        <taxon>Zoopagomycota</taxon>
        <taxon>Kickxellomycotina</taxon>
        <taxon>Kickxellomycetes</taxon>
        <taxon>Kickxellales</taxon>
        <taxon>Kickxellaceae</taxon>
        <taxon>Coemansia</taxon>
    </lineage>
</organism>
<evidence type="ECO:0000256" key="2">
    <source>
        <dbReference type="SAM" id="MobiDB-lite"/>
    </source>
</evidence>
<comment type="similarity">
    <text evidence="1">Belongs to the PI3/PI4-kinase family.</text>
</comment>
<keyword evidence="1 4" id="KW-0808">Transferase</keyword>
<name>A0A9W8D008_9FUNG</name>
<dbReference type="Pfam" id="PF11865">
    <property type="entry name" value="mTOR_dom"/>
    <property type="match status" value="1"/>
</dbReference>
<sequence length="1948" mass="215528">MELEASGLHGEQNPLYTELKQRLIKMTATSDPQERLAATALLSALANVDTLEESQMMRITTQTKTLMQGSDTTVCAEAMAIYRRLIQNRWVTVLSTVEMDVSRRLELLDGERSDVQRLMTLRLIEMLCSENLIPLYSYVSKIFARLSHPLRDQRIEIRTAAGRALGACLGLVPLTERNPRNTWLNFLFEEMRLNQQLGTVEALHGSLLICQELLQHGGMYMQSHFAQACETAMRLKDNRDAFVRRAAIEQLPMLARYSPQEFARVGASGESMLSRSCNYLITLSRTNDSERPTTLLALGNIAQNCSTEFRPFLEPAMGAIRYVLVQRAKARAAAADADDAVTAGALQAVAMLAAAMGPALTRHMRDILDLMFMTGLNQALCDALQALVREVGQLQPAVQGRLLDTVSVILVGMPFRPQQQSLDDLERRMGTMSMHYAATPGGPVPAGAMTNGVSHASSGSAAEPTSLVVRAASNIPVTPDTLVLALRTLRTFDFSEENLSEFLRNEVLKYTVHSSAAVRSEAIHAAAHIVLSDPLYRSMAGAGAEVASEVVQRLVSAAVVDVDRDVRLMAAHMLEEAFVLDFHLCRAQNIQDLFLLMSDEVFEVRRTVLTVIGRLVKVNAAYVMPSLRRLIIQLQTELEHARGIREREECVQLLTVLVGAAGNWICPFVGNIFATILPRIDDAPPQLASKLLDTVAALARVGGSELVPYYDELLASIVRAVSDGTNAPKRMAALKALSSCASFCAMVIDPYTEYPQLFNILSAILKDNSDMEMRTEALRAVGALGAIDQHRFKDALSNTADGTSGGLGGGGAAPNGTPVGAAATTAVAALPAGAMQRKAGTAGRKTGAAGRKIDARRRRNRRRQGRVQPNVMTAFNSEKPVEALVGDIPSDACGIAFSSDEYYTTVAVNALLSILNDTADVASHQEAAQALTNMFAPLKAKAAPYIEHSLHAILAAMEVAPDSDTYVIFYIKRLHKLVETAHQLIRPHLSSLFKLFSTDALGSIQQQNESIDLLKALAEALVGDFGPHIAIVLPYLIAVIDRDASDARAPTENALSAIQVLSPSLEGYLFLVMPRLIALLDTTMNPRKIVEAALECIAALVTAVNCSSFASRIVLTLVRLLQSTSTPELQGAVVDVLCTLMEQLQDEFTLFMPTIEAAMGKRRGASTARYERNARMLFSGRLIPQERPRPVPQALSEAVQAASAPAHGPDGTARQDIDVMQLRRAWSAKQQATKDGWIRWLREFTCELLQQSPSNSLRACSSLASRHTRLGSDLFNAAFVSCWTMLPGQYQQEIIASLQSVASNRDVPADILQAILGLAEYMERDEKQIPIDLKLLGDYADRCHALAKELHYKEAEWTLEKNYETIKKLIELNQNLDLHDSAIGMLDYVRKEQEDIQESVDWYTRLQQWDKALVIYRRQETEGGLSRENTMGQVRCLFEMSDWTALVPLYERIWSGSDQQLQTASAGIGMSMAWATGDIDRMEFYLSALPSNSGDKSFCRALLAVYRNNFGDAAQYIDEARQAIDLDLSAQITESDSRGYSQMFQCQMLTELEEIITYKTSNDDTERQMNIVTTWRERLSGIQQDVSMWQRLLRLRSMVLRPILDLDTWIKYVNMSRKSGQLRIARDAIAQLLDDEAHYMEEINRGEMDAVPTKLQAQAHEYARLNAQMARQQQMSSGSVAGLLPTGPSASWEGRMRRFSSAGGASTNASLDMAIRLSQQPALVYMYLKYKWAANERREAFQMLQLFARDYAGKIGFDVHSPDAFAENIDARLLANLNGHADAASDGETVHLLARFYFKQAEWLSSVQQTVSLSREAQTKAGMGDAPYSRQAGHREENGRRRGRSSTLSGASAAAPRGNARASEDGRARQDAQFLYELNSERIGESILESYRAATVLDRKWYKAWHSLALRHYLETQWYENEHTAITEDIAERHVVPAVHGFFRAIQL</sequence>
<evidence type="ECO:0000313" key="4">
    <source>
        <dbReference type="EMBL" id="KAJ1732407.1"/>
    </source>
</evidence>
<comment type="caution">
    <text evidence="4">The sequence shown here is derived from an EMBL/GenBank/DDBJ whole genome shotgun (WGS) entry which is preliminary data.</text>
</comment>
<dbReference type="InterPro" id="IPR014009">
    <property type="entry name" value="PIK_FAT"/>
</dbReference>
<dbReference type="OrthoDB" id="381190at2759"/>
<keyword evidence="1" id="KW-0067">ATP-binding</keyword>
<dbReference type="GO" id="GO:0031931">
    <property type="term" value="C:TORC1 complex"/>
    <property type="evidence" value="ECO:0007669"/>
    <property type="project" value="TreeGrafter"/>
</dbReference>
<dbReference type="InterPro" id="IPR003151">
    <property type="entry name" value="PIK-rel_kinase_FAT"/>
</dbReference>
<feature type="compositionally biased region" description="Low complexity" evidence="2">
    <location>
        <begin position="836"/>
        <end position="850"/>
    </location>
</feature>
<dbReference type="SMART" id="SM01346">
    <property type="entry name" value="DUF3385"/>
    <property type="match status" value="1"/>
</dbReference>
<dbReference type="Pfam" id="PF02259">
    <property type="entry name" value="FAT"/>
    <property type="match status" value="3"/>
</dbReference>